<dbReference type="GO" id="GO:0019336">
    <property type="term" value="P:phenol-containing compound catabolic process"/>
    <property type="evidence" value="ECO:0007669"/>
    <property type="project" value="UniProtKB-ARBA"/>
</dbReference>
<keyword evidence="5 9" id="KW-0479">Metal-binding</keyword>
<keyword evidence="6 9" id="KW-0460">Magnesium</keyword>
<evidence type="ECO:0000256" key="7">
    <source>
        <dbReference type="ARBA" id="ARBA00023239"/>
    </source>
</evidence>
<dbReference type="RefSeq" id="WP_085792942.1">
    <property type="nucleotide sequence ID" value="NZ_FWFK01000006.1"/>
</dbReference>
<evidence type="ECO:0000256" key="6">
    <source>
        <dbReference type="ARBA" id="ARBA00022842"/>
    </source>
</evidence>
<evidence type="ECO:0000256" key="8">
    <source>
        <dbReference type="ARBA" id="ARBA00061585"/>
    </source>
</evidence>
<dbReference type="GO" id="GO:0072329">
    <property type="term" value="P:monocarboxylic acid catabolic process"/>
    <property type="evidence" value="ECO:0007669"/>
    <property type="project" value="UniProtKB-ARBA"/>
</dbReference>
<keyword evidence="11" id="KW-1185">Reference proteome</keyword>
<dbReference type="FunFam" id="3.50.30.40:FF:000002">
    <property type="entry name" value="4-carboxy-4-hydroxy-2-oxoadipate aldolase/oxaloacetate decarboxylase"/>
    <property type="match status" value="1"/>
</dbReference>
<dbReference type="Proteomes" id="UP000193570">
    <property type="component" value="Unassembled WGS sequence"/>
</dbReference>
<dbReference type="NCBIfam" id="TIGR02798">
    <property type="entry name" value="ligK_PcmE"/>
    <property type="match status" value="1"/>
</dbReference>
<evidence type="ECO:0000256" key="1">
    <source>
        <dbReference type="ARBA" id="ARBA00001342"/>
    </source>
</evidence>
<comment type="subunit">
    <text evidence="3">Homohexamer.</text>
</comment>
<dbReference type="GO" id="GO:0047443">
    <property type="term" value="F:4-hydroxy-4-methyl-2-oxoglutarate aldolase activity"/>
    <property type="evidence" value="ECO:0007669"/>
    <property type="project" value="UniProtKB-EC"/>
</dbReference>
<dbReference type="InterPro" id="IPR005493">
    <property type="entry name" value="RraA/RraA-like"/>
</dbReference>
<dbReference type="CDD" id="cd16841">
    <property type="entry name" value="RraA_family"/>
    <property type="match status" value="1"/>
</dbReference>
<evidence type="ECO:0000313" key="11">
    <source>
        <dbReference type="Proteomes" id="UP000193570"/>
    </source>
</evidence>
<gene>
    <name evidence="10" type="primary">proA_4</name>
    <name evidence="10" type="ORF">ROJ8625_03255</name>
</gene>
<dbReference type="Gene3D" id="3.50.30.40">
    <property type="entry name" value="Ribonuclease E inhibitor RraA/RraA-like"/>
    <property type="match status" value="1"/>
</dbReference>
<protein>
    <recommendedName>
        <fullName evidence="4">4-hydroxy-4-methyl-2-oxoglutarate aldolase</fullName>
        <ecNumber evidence="4">4.1.3.17</ecNumber>
    </recommendedName>
</protein>
<dbReference type="NCBIfam" id="NF006731">
    <property type="entry name" value="PRK09262.1"/>
    <property type="match status" value="1"/>
</dbReference>
<feature type="binding site" evidence="9">
    <location>
        <position position="117"/>
    </location>
    <ligand>
        <name>Mg(2+)</name>
        <dbReference type="ChEBI" id="CHEBI:18420"/>
    </ligand>
</feature>
<dbReference type="AlphaFoldDB" id="A0A1X6ZXE2"/>
<evidence type="ECO:0000256" key="5">
    <source>
        <dbReference type="ARBA" id="ARBA00022723"/>
    </source>
</evidence>
<dbReference type="Pfam" id="PF03737">
    <property type="entry name" value="RraA-like"/>
    <property type="match status" value="1"/>
</dbReference>
<keyword evidence="7 10" id="KW-0456">Lyase</keyword>
<dbReference type="PANTHER" id="PTHR33254:SF16">
    <property type="entry name" value="BLR3842 PROTEIN"/>
    <property type="match status" value="1"/>
</dbReference>
<dbReference type="GO" id="GO:0042537">
    <property type="term" value="P:benzene-containing compound metabolic process"/>
    <property type="evidence" value="ECO:0007669"/>
    <property type="project" value="UniProtKB-ARBA"/>
</dbReference>
<dbReference type="InterPro" id="IPR036704">
    <property type="entry name" value="RraA/RraA-like_sf"/>
</dbReference>
<comment type="similarity">
    <text evidence="8">Belongs to the LigK/PcmE family.</text>
</comment>
<dbReference type="GO" id="GO:0046872">
    <property type="term" value="F:metal ion binding"/>
    <property type="evidence" value="ECO:0007669"/>
    <property type="project" value="UniProtKB-KW"/>
</dbReference>
<dbReference type="SUPFAM" id="SSF89562">
    <property type="entry name" value="RraA-like"/>
    <property type="match status" value="1"/>
</dbReference>
<comment type="catalytic activity">
    <reaction evidence="1">
        <text>4-hydroxy-4-methyl-2-oxoglutarate = 2 pyruvate</text>
        <dbReference type="Rhea" id="RHEA:22748"/>
        <dbReference type="ChEBI" id="CHEBI:15361"/>
        <dbReference type="ChEBI" id="CHEBI:58276"/>
        <dbReference type="EC" id="4.1.3.17"/>
    </reaction>
</comment>
<evidence type="ECO:0000256" key="3">
    <source>
        <dbReference type="ARBA" id="ARBA00011643"/>
    </source>
</evidence>
<feature type="binding site" evidence="9">
    <location>
        <begin position="94"/>
        <end position="97"/>
    </location>
    <ligand>
        <name>substrate</name>
    </ligand>
</feature>
<evidence type="ECO:0000256" key="9">
    <source>
        <dbReference type="PIRSR" id="PIRSR605493-1"/>
    </source>
</evidence>
<evidence type="ECO:0000256" key="2">
    <source>
        <dbReference type="ARBA" id="ARBA00001946"/>
    </source>
</evidence>
<reference evidence="10 11" key="1">
    <citation type="submission" date="2017-03" db="EMBL/GenBank/DDBJ databases">
        <authorList>
            <person name="Afonso C.L."/>
            <person name="Miller P.J."/>
            <person name="Scott M.A."/>
            <person name="Spackman E."/>
            <person name="Goraichik I."/>
            <person name="Dimitrov K.M."/>
            <person name="Suarez D.L."/>
            <person name="Swayne D.E."/>
        </authorList>
    </citation>
    <scope>NUCLEOTIDE SEQUENCE [LARGE SCALE GENOMIC DNA]</scope>
    <source>
        <strain evidence="10 11">CECT 8625</strain>
    </source>
</reference>
<dbReference type="EMBL" id="FWFK01000006">
    <property type="protein sequence ID" value="SLN64192.1"/>
    <property type="molecule type" value="Genomic_DNA"/>
</dbReference>
<sequence length="233" mass="24894">MPICVTDITRADRAAADALGRYGVATVHEAQGRTGLMHQRLRPIFRTGPISGTAVTCTLPPGDNWMIHVAAEQVQEGDILVAAPIAEAHSGYFGDLLGTLFQNKGVRGLIIDAGCRDVDDLEKMGFPVWARSICAHGTVKETVGDVNVPVSCGDTLVNPGDVIVADNDGVVVVPRADAASVAEKAQARIEREETVRARYAAGELGIDINDMRPRLAEKGLTYMTQADYEGGRR</sequence>
<dbReference type="OrthoDB" id="9812532at2"/>
<proteinExistence type="inferred from homology"/>
<accession>A0A1X6ZXE2</accession>
<dbReference type="PANTHER" id="PTHR33254">
    <property type="entry name" value="4-HYDROXY-4-METHYL-2-OXOGLUTARATE ALDOLASE 3-RELATED"/>
    <property type="match status" value="1"/>
</dbReference>
<organism evidence="10 11">
    <name type="scientific">Roseivivax jejudonensis</name>
    <dbReference type="NCBI Taxonomy" id="1529041"/>
    <lineage>
        <taxon>Bacteria</taxon>
        <taxon>Pseudomonadati</taxon>
        <taxon>Pseudomonadota</taxon>
        <taxon>Alphaproteobacteria</taxon>
        <taxon>Rhodobacterales</taxon>
        <taxon>Roseobacteraceae</taxon>
        <taxon>Roseivivax</taxon>
    </lineage>
</organism>
<evidence type="ECO:0000313" key="10">
    <source>
        <dbReference type="EMBL" id="SLN64192.1"/>
    </source>
</evidence>
<dbReference type="InterPro" id="IPR014165">
    <property type="entry name" value="LigK_PcmE"/>
</dbReference>
<name>A0A1X6ZXE2_9RHOB</name>
<dbReference type="EC" id="4.1.3.17" evidence="4"/>
<feature type="binding site" evidence="9">
    <location>
        <position position="116"/>
    </location>
    <ligand>
        <name>substrate</name>
    </ligand>
</feature>
<evidence type="ECO:0000256" key="4">
    <source>
        <dbReference type="ARBA" id="ARBA00012213"/>
    </source>
</evidence>
<comment type="cofactor">
    <cofactor evidence="2 9">
        <name>Mg(2+)</name>
        <dbReference type="ChEBI" id="CHEBI:18420"/>
    </cofactor>
</comment>